<evidence type="ECO:0000256" key="2">
    <source>
        <dbReference type="SAM" id="Coils"/>
    </source>
</evidence>
<evidence type="ECO:0000313" key="6">
    <source>
        <dbReference type="EMBL" id="TLK31022.1"/>
    </source>
</evidence>
<evidence type="ECO:0000259" key="5">
    <source>
        <dbReference type="PROSITE" id="PS51832"/>
    </source>
</evidence>
<dbReference type="PROSITE" id="PS51832">
    <property type="entry name" value="HD_GYP"/>
    <property type="match status" value="1"/>
</dbReference>
<dbReference type="Pfam" id="PF13487">
    <property type="entry name" value="HD_5"/>
    <property type="match status" value="1"/>
</dbReference>
<feature type="domain" description="GGDEF" evidence="4">
    <location>
        <begin position="760"/>
        <end position="889"/>
    </location>
</feature>
<sequence length="896" mass="96499">EMDGGVRGDRRATRLELSGAAGGDAQTVVDALVGAAEQLVGADAPRAAEVAREARSAARGAVYPAGEVRALLVLGAALAERGMRDEARDAFGRARNVARRAGDLPGVMEALGADGKLMLDYGDIAAAEAQFLEALGLARAHGHLAVQARMLNRLSGARHTRGAYAEALAALEEALAAHRALGDHAGESSCLCNIGNLYVSLGRYPEALGALTEAHALLRGRGDDARTLNRTVLNLGTLYLDMGDVDRAVEHFGQALALARSGGDTLVEVVALLNIGAARQEAGQDDEARAQLLGARERARAIGYAPGEVSALDGLGRLHERAGELGEAVASHARALELARRGEDVEGQLDALHHLGRLAARRDELPLALARLGEALRLAREVKRKKSECEVLLALADVLERQGDAAQALALYREHHRVERELFTEEGDRKTRELTARFDIERARQEAEAQRERTEIERRAREGAERTVLERTAALERAQLEVAARLATAAEYRDDATGEHTWRVGHGTARLAAHLGLPAAQVELARVAARLHDVGKIGIPDAILLKAGPLTPGEYDEMRAHAALGARLLASGESALLQMAEDIAWSHHERWDGRGYPRGLAGEAIPLMGRIVAVADVFDALTHARPYKAAWTREQALAELHRGRDTQFDPRVVDAALCVFGAATYEEDMRRELRAQREAGAQFHLPALQGPGQDVAALRAHYEHLLAEQTRDLERARREAESTARRLELAARTDVLTNLPNRRAFEEDLERALREAAHGDSVLVLSMDLDGLKAVNDHQGHERGDDLLRAFARTLQAALGDRGEVYRIGGDEYAAILSGAADTGVAILEDIEAVAARVREQGFPTSGVSAGIAAFPREAVTAGELLRLSDQRMYRAKGGRRGQPNLRAPASAPELT</sequence>
<keyword evidence="2" id="KW-0175">Coiled coil</keyword>
<dbReference type="AlphaFoldDB" id="A0AAJ5FBE6"/>
<dbReference type="InterPro" id="IPR011990">
    <property type="entry name" value="TPR-like_helical_dom_sf"/>
</dbReference>
<dbReference type="SUPFAM" id="SSF48452">
    <property type="entry name" value="TPR-like"/>
    <property type="match status" value="2"/>
</dbReference>
<feature type="region of interest" description="Disordered" evidence="3">
    <location>
        <begin position="874"/>
        <end position="896"/>
    </location>
</feature>
<dbReference type="Gene3D" id="1.10.3210.10">
    <property type="entry name" value="Hypothetical protein af1432"/>
    <property type="match status" value="1"/>
</dbReference>
<dbReference type="InterPro" id="IPR003607">
    <property type="entry name" value="HD/PDEase_dom"/>
</dbReference>
<evidence type="ECO:0000256" key="1">
    <source>
        <dbReference type="PROSITE-ProRule" id="PRU00339"/>
    </source>
</evidence>
<dbReference type="Proteomes" id="UP000308000">
    <property type="component" value="Unassembled WGS sequence"/>
</dbReference>
<dbReference type="PANTHER" id="PTHR45228">
    <property type="entry name" value="CYCLIC DI-GMP PHOSPHODIESTERASE TM_0186-RELATED"/>
    <property type="match status" value="1"/>
</dbReference>
<keyword evidence="1" id="KW-0802">TPR repeat</keyword>
<comment type="caution">
    <text evidence="6">The sequence shown here is derived from an EMBL/GenBank/DDBJ whole genome shotgun (WGS) entry which is preliminary data.</text>
</comment>
<dbReference type="Pfam" id="PF00990">
    <property type="entry name" value="GGDEF"/>
    <property type="match status" value="1"/>
</dbReference>
<dbReference type="InterPro" id="IPR052020">
    <property type="entry name" value="Cyclic_di-GMP/3'3'-cGAMP_PDE"/>
</dbReference>
<feature type="repeat" description="TPR" evidence="1">
    <location>
        <begin position="229"/>
        <end position="262"/>
    </location>
</feature>
<dbReference type="InterPro" id="IPR037522">
    <property type="entry name" value="HD_GYP_dom"/>
</dbReference>
<dbReference type="Pfam" id="PF13424">
    <property type="entry name" value="TPR_12"/>
    <property type="match status" value="2"/>
</dbReference>
<feature type="non-terminal residue" evidence="6">
    <location>
        <position position="1"/>
    </location>
</feature>
<organism evidence="6 7">
    <name type="scientific">Deinococcus metallilatus</name>
    <dbReference type="NCBI Taxonomy" id="1211322"/>
    <lineage>
        <taxon>Bacteria</taxon>
        <taxon>Thermotogati</taxon>
        <taxon>Deinococcota</taxon>
        <taxon>Deinococci</taxon>
        <taxon>Deinococcales</taxon>
        <taxon>Deinococcaceae</taxon>
        <taxon>Deinococcus</taxon>
    </lineage>
</organism>
<evidence type="ECO:0000256" key="3">
    <source>
        <dbReference type="SAM" id="MobiDB-lite"/>
    </source>
</evidence>
<accession>A0AAJ5FBE6</accession>
<name>A0AAJ5FBE6_9DEIO</name>
<proteinExistence type="predicted"/>
<dbReference type="EMBL" id="VBRC01000002">
    <property type="protein sequence ID" value="TLK31022.1"/>
    <property type="molecule type" value="Genomic_DNA"/>
</dbReference>
<dbReference type="InterPro" id="IPR029787">
    <property type="entry name" value="Nucleotide_cyclase"/>
</dbReference>
<reference evidence="6 7" key="1">
    <citation type="submission" date="2019-04" db="EMBL/GenBank/DDBJ databases">
        <title>Deinococcus metalilatus MA1002 mutant No.5.</title>
        <authorList>
            <person name="Park W."/>
            <person name="Park C."/>
        </authorList>
    </citation>
    <scope>NUCLEOTIDE SEQUENCE [LARGE SCALE GENOMIC DNA]</scope>
    <source>
        <strain evidence="6 7">MA1002-m5</strain>
    </source>
</reference>
<dbReference type="RefSeq" id="WP_138223779.1">
    <property type="nucleotide sequence ID" value="NZ_VBRC01000002.1"/>
</dbReference>
<dbReference type="NCBIfam" id="TIGR00254">
    <property type="entry name" value="GGDEF"/>
    <property type="match status" value="1"/>
</dbReference>
<evidence type="ECO:0000259" key="4">
    <source>
        <dbReference type="PROSITE" id="PS50887"/>
    </source>
</evidence>
<dbReference type="PROSITE" id="PS50887">
    <property type="entry name" value="GGDEF"/>
    <property type="match status" value="1"/>
</dbReference>
<feature type="domain" description="HD-GYP" evidence="5">
    <location>
        <begin position="475"/>
        <end position="672"/>
    </location>
</feature>
<dbReference type="PROSITE" id="PS50005">
    <property type="entry name" value="TPR"/>
    <property type="match status" value="1"/>
</dbReference>
<dbReference type="Gene3D" id="3.30.70.270">
    <property type="match status" value="1"/>
</dbReference>
<dbReference type="Pfam" id="PF13176">
    <property type="entry name" value="TPR_7"/>
    <property type="match status" value="1"/>
</dbReference>
<dbReference type="CDD" id="cd01949">
    <property type="entry name" value="GGDEF"/>
    <property type="match status" value="1"/>
</dbReference>
<dbReference type="Gene3D" id="1.25.40.10">
    <property type="entry name" value="Tetratricopeptide repeat domain"/>
    <property type="match status" value="2"/>
</dbReference>
<protein>
    <submittedName>
        <fullName evidence="6">Tetratricopeptide repeat protein</fullName>
    </submittedName>
</protein>
<dbReference type="SMART" id="SM00267">
    <property type="entry name" value="GGDEF"/>
    <property type="match status" value="1"/>
</dbReference>
<dbReference type="SUPFAM" id="SSF55073">
    <property type="entry name" value="Nucleotide cyclase"/>
    <property type="match status" value="1"/>
</dbReference>
<dbReference type="SUPFAM" id="SSF109604">
    <property type="entry name" value="HD-domain/PDEase-like"/>
    <property type="match status" value="1"/>
</dbReference>
<dbReference type="PANTHER" id="PTHR45228:SF8">
    <property type="entry name" value="TWO-COMPONENT RESPONSE REGULATOR-RELATED"/>
    <property type="match status" value="1"/>
</dbReference>
<evidence type="ECO:0000313" key="7">
    <source>
        <dbReference type="Proteomes" id="UP000308000"/>
    </source>
</evidence>
<feature type="coiled-coil region" evidence="2">
    <location>
        <begin position="699"/>
        <end position="733"/>
    </location>
</feature>
<dbReference type="InterPro" id="IPR043128">
    <property type="entry name" value="Rev_trsase/Diguanyl_cyclase"/>
</dbReference>
<gene>
    <name evidence="6" type="ORF">FCS05_04550</name>
</gene>
<dbReference type="CDD" id="cd00077">
    <property type="entry name" value="HDc"/>
    <property type="match status" value="1"/>
</dbReference>
<dbReference type="InterPro" id="IPR019734">
    <property type="entry name" value="TPR_rpt"/>
</dbReference>
<dbReference type="SMART" id="SM00028">
    <property type="entry name" value="TPR"/>
    <property type="match status" value="8"/>
</dbReference>
<dbReference type="InterPro" id="IPR000160">
    <property type="entry name" value="GGDEF_dom"/>
</dbReference>
<dbReference type="SMART" id="SM00471">
    <property type="entry name" value="HDc"/>
    <property type="match status" value="1"/>
</dbReference>